<dbReference type="GO" id="GO:0004318">
    <property type="term" value="F:enoyl-[acyl-carrier-protein] reductase (NADH) activity"/>
    <property type="evidence" value="ECO:0007669"/>
    <property type="project" value="UniProtKB-EC"/>
</dbReference>
<dbReference type="PRINTS" id="PR00081">
    <property type="entry name" value="GDHRDH"/>
</dbReference>
<proteinExistence type="inferred from homology"/>
<comment type="similarity">
    <text evidence="2">Belongs to the short-chain dehydrogenases/reductases (SDR) family. FabI subfamily.</text>
</comment>
<evidence type="ECO:0000313" key="9">
    <source>
        <dbReference type="EMBL" id="VAX18281.1"/>
    </source>
</evidence>
<dbReference type="EMBL" id="UOGC01000067">
    <property type="protein sequence ID" value="VAX18281.1"/>
    <property type="molecule type" value="Genomic_DNA"/>
</dbReference>
<dbReference type="PANTHER" id="PTHR43159:SF2">
    <property type="entry name" value="ENOYL-[ACYL-CARRIER-PROTEIN] REDUCTASE [NADH], CHLOROPLASTIC"/>
    <property type="match status" value="1"/>
</dbReference>
<evidence type="ECO:0000256" key="6">
    <source>
        <dbReference type="ARBA" id="ARBA00023027"/>
    </source>
</evidence>
<evidence type="ECO:0000256" key="2">
    <source>
        <dbReference type="ARBA" id="ARBA00009233"/>
    </source>
</evidence>
<dbReference type="SUPFAM" id="SSF51735">
    <property type="entry name" value="NAD(P)-binding Rossmann-fold domains"/>
    <property type="match status" value="1"/>
</dbReference>
<dbReference type="AlphaFoldDB" id="A0A3B1BUR3"/>
<dbReference type="PANTHER" id="PTHR43159">
    <property type="entry name" value="ENOYL-[ACYL-CARRIER-PROTEIN] REDUCTASE"/>
    <property type="match status" value="1"/>
</dbReference>
<keyword evidence="3" id="KW-0444">Lipid biosynthesis</keyword>
<keyword evidence="5 9" id="KW-0560">Oxidoreductase</keyword>
<dbReference type="Gene3D" id="1.10.8.400">
    <property type="entry name" value="Enoyl acyl carrier protein reductase"/>
    <property type="match status" value="1"/>
</dbReference>
<reference evidence="9" key="1">
    <citation type="submission" date="2018-06" db="EMBL/GenBank/DDBJ databases">
        <authorList>
            <person name="Zhirakovskaya E."/>
        </authorList>
    </citation>
    <scope>NUCLEOTIDE SEQUENCE</scope>
</reference>
<comment type="pathway">
    <text evidence="1">Lipid metabolism.</text>
</comment>
<keyword evidence="6" id="KW-0520">NAD</keyword>
<accession>A0A3B1BUR3</accession>
<evidence type="ECO:0000256" key="8">
    <source>
        <dbReference type="ARBA" id="ARBA00023160"/>
    </source>
</evidence>
<evidence type="ECO:0000256" key="5">
    <source>
        <dbReference type="ARBA" id="ARBA00023002"/>
    </source>
</evidence>
<keyword evidence="8" id="KW-0275">Fatty acid biosynthesis</keyword>
<dbReference type="PIRSF" id="PIRSF000094">
    <property type="entry name" value="Enoyl-ACP_rdct"/>
    <property type="match status" value="1"/>
</dbReference>
<organism evidence="9">
    <name type="scientific">hydrothermal vent metagenome</name>
    <dbReference type="NCBI Taxonomy" id="652676"/>
    <lineage>
        <taxon>unclassified sequences</taxon>
        <taxon>metagenomes</taxon>
        <taxon>ecological metagenomes</taxon>
    </lineage>
</organism>
<sequence length="255" mass="27378">MGIMEGKKGLIVGVANERSIAWGIARAAAREGAELAFTYALDQLEKRVTPLAESVGSTFVHKMDVTDDAQMDEVFEKLKEHFGTIDFIVHGVAFSDKNELKGAFSNTSRENFLNTMDISAYSLTALSRRSAEMMPDGGSILTLSFYGAQKVITNYNVMGVAKAALEASVRYLAVDLGPKNIRVNAISAGAMKTLASAGISNFKEMLNRGLERAPLGRNVTLDEVGNAGLYMLSDLSTATTGEVFFVDGGYHVTGV</sequence>
<dbReference type="Pfam" id="PF13561">
    <property type="entry name" value="adh_short_C2"/>
    <property type="match status" value="1"/>
</dbReference>
<dbReference type="InterPro" id="IPR036291">
    <property type="entry name" value="NAD(P)-bd_dom_sf"/>
</dbReference>
<name>A0A3B1BUR3_9ZZZZ</name>
<protein>
    <submittedName>
        <fullName evidence="9">Enoyl-[acyl-carrier-protein] reductase [NADH]</fullName>
        <ecNumber evidence="9">1.3.1.9</ecNumber>
    </submittedName>
</protein>
<dbReference type="FunFam" id="3.40.50.720:FF:000054">
    <property type="entry name" value="Enoyl-[acyl-carrier-protein] reductase [NADH]"/>
    <property type="match status" value="1"/>
</dbReference>
<evidence type="ECO:0000256" key="1">
    <source>
        <dbReference type="ARBA" id="ARBA00005189"/>
    </source>
</evidence>
<dbReference type="InterPro" id="IPR002347">
    <property type="entry name" value="SDR_fam"/>
</dbReference>
<dbReference type="Gene3D" id="3.40.50.720">
    <property type="entry name" value="NAD(P)-binding Rossmann-like Domain"/>
    <property type="match status" value="1"/>
</dbReference>
<dbReference type="CDD" id="cd05372">
    <property type="entry name" value="ENR_SDR"/>
    <property type="match status" value="1"/>
</dbReference>
<evidence type="ECO:0000256" key="4">
    <source>
        <dbReference type="ARBA" id="ARBA00022832"/>
    </source>
</evidence>
<gene>
    <name evidence="9" type="ORF">MNBD_NITROSPINAE01-1526</name>
</gene>
<dbReference type="GO" id="GO:0006633">
    <property type="term" value="P:fatty acid biosynthetic process"/>
    <property type="evidence" value="ECO:0007669"/>
    <property type="project" value="UniProtKB-KW"/>
</dbReference>
<evidence type="ECO:0000256" key="7">
    <source>
        <dbReference type="ARBA" id="ARBA00023098"/>
    </source>
</evidence>
<keyword evidence="4" id="KW-0276">Fatty acid metabolism</keyword>
<dbReference type="InterPro" id="IPR014358">
    <property type="entry name" value="Enoyl-ACP_Rdtase_NADH"/>
</dbReference>
<evidence type="ECO:0000256" key="3">
    <source>
        <dbReference type="ARBA" id="ARBA00022516"/>
    </source>
</evidence>
<keyword evidence="7" id="KW-0443">Lipid metabolism</keyword>
<dbReference type="EC" id="1.3.1.9" evidence="9"/>